<dbReference type="GO" id="GO:0031201">
    <property type="term" value="C:SNARE complex"/>
    <property type="evidence" value="ECO:0007669"/>
    <property type="project" value="TreeGrafter"/>
</dbReference>
<reference evidence="4" key="1">
    <citation type="journal article" date="2012" name="Proc. Natl. Acad. Sci. U.S.A.">
        <title>Antigenic diversity is generated by distinct evolutionary mechanisms in African trypanosome species.</title>
        <authorList>
            <person name="Jackson A.P."/>
            <person name="Berry A."/>
            <person name="Aslett M."/>
            <person name="Allison H.C."/>
            <person name="Burton P."/>
            <person name="Vavrova-Anderson J."/>
            <person name="Brown R."/>
            <person name="Browne H."/>
            <person name="Corton N."/>
            <person name="Hauser H."/>
            <person name="Gamble J."/>
            <person name="Gilderthorp R."/>
            <person name="Marcello L."/>
            <person name="McQuillan J."/>
            <person name="Otto T.D."/>
            <person name="Quail M.A."/>
            <person name="Sanders M.J."/>
            <person name="van Tonder A."/>
            <person name="Ginger M.L."/>
            <person name="Field M.C."/>
            <person name="Barry J.D."/>
            <person name="Hertz-Fowler C."/>
            <person name="Berriman M."/>
        </authorList>
    </citation>
    <scope>NUCLEOTIDE SEQUENCE</scope>
    <source>
        <strain evidence="4">Y486</strain>
    </source>
</reference>
<evidence type="ECO:0000256" key="1">
    <source>
        <dbReference type="ARBA" id="ARBA00010050"/>
    </source>
</evidence>
<dbReference type="InterPro" id="IPR000744">
    <property type="entry name" value="NSF_attach"/>
</dbReference>
<dbReference type="GO" id="GO:0005483">
    <property type="term" value="F:soluble NSF attachment protein activity"/>
    <property type="evidence" value="ECO:0007669"/>
    <property type="project" value="TreeGrafter"/>
</dbReference>
<protein>
    <submittedName>
        <fullName evidence="4">Putative soluble N-ethylmaleimide sensitive factor (NSF) attachment protein</fullName>
    </submittedName>
</protein>
<dbReference type="Gene3D" id="1.25.40.10">
    <property type="entry name" value="Tetratricopeptide repeat domain"/>
    <property type="match status" value="1"/>
</dbReference>
<dbReference type="InterPro" id="IPR011990">
    <property type="entry name" value="TPR-like_helical_dom_sf"/>
</dbReference>
<dbReference type="SUPFAM" id="SSF48452">
    <property type="entry name" value="TPR-like"/>
    <property type="match status" value="1"/>
</dbReference>
<dbReference type="VEuPathDB" id="TriTrypDB:TvY486_0101390"/>
<proteinExistence type="inferred from homology"/>
<keyword evidence="3" id="KW-0653">Protein transport</keyword>
<dbReference type="GO" id="GO:0006886">
    <property type="term" value="P:intracellular protein transport"/>
    <property type="evidence" value="ECO:0007669"/>
    <property type="project" value="InterPro"/>
</dbReference>
<dbReference type="GO" id="GO:0019905">
    <property type="term" value="F:syntaxin binding"/>
    <property type="evidence" value="ECO:0007669"/>
    <property type="project" value="TreeGrafter"/>
</dbReference>
<name>G0TRC7_TRYVY</name>
<evidence type="ECO:0000256" key="2">
    <source>
        <dbReference type="ARBA" id="ARBA00022448"/>
    </source>
</evidence>
<dbReference type="GO" id="GO:0035494">
    <property type="term" value="P:SNARE complex disassembly"/>
    <property type="evidence" value="ECO:0007669"/>
    <property type="project" value="TreeGrafter"/>
</dbReference>
<organism evidence="4">
    <name type="scientific">Trypanosoma vivax (strain Y486)</name>
    <dbReference type="NCBI Taxonomy" id="1055687"/>
    <lineage>
        <taxon>Eukaryota</taxon>
        <taxon>Discoba</taxon>
        <taxon>Euglenozoa</taxon>
        <taxon>Kinetoplastea</taxon>
        <taxon>Metakinetoplastina</taxon>
        <taxon>Trypanosomatida</taxon>
        <taxon>Trypanosomatidae</taxon>
        <taxon>Trypanosoma</taxon>
        <taxon>Duttonella</taxon>
    </lineage>
</organism>
<sequence>MSGETIFKEAERKLNKWFFVDYSEAMELFEKAASRFKVEKNYSRAADAFMRAHQCALKSNDSYASSAALANCVAMYKKFDMKKAETLLDMAVRAQIDNSKLREAAKLEKEFAESLYEDGRGMEAVEHFNKAKRYFSAEDMNSQAKNCDVAVAKIYGENDEFDKAISLYERLGRESVNGPLRHEAKEFYMRAMLCRLATISNANCLEGSLEASEALKTYMQSDAQLSNTREGEFLVLCSEAVESRDIDKFDVAVSLLQELRMLDDWKTHVLLVIKKNFESIL</sequence>
<gene>
    <name evidence="4" type="ORF">TVY486_0101390</name>
</gene>
<dbReference type="AlphaFoldDB" id="G0TRC7"/>
<dbReference type="PANTHER" id="PTHR13768">
    <property type="entry name" value="SOLUBLE NSF ATTACHMENT PROTEIN SNAP"/>
    <property type="match status" value="1"/>
</dbReference>
<dbReference type="EMBL" id="HE573017">
    <property type="protein sequence ID" value="CCC46491.1"/>
    <property type="molecule type" value="Genomic_DNA"/>
</dbReference>
<dbReference type="GO" id="GO:0005774">
    <property type="term" value="C:vacuolar membrane"/>
    <property type="evidence" value="ECO:0007669"/>
    <property type="project" value="TreeGrafter"/>
</dbReference>
<comment type="similarity">
    <text evidence="1">Belongs to the SNAP family.</text>
</comment>
<dbReference type="PRINTS" id="PR00448">
    <property type="entry name" value="NSFATTACHMNT"/>
</dbReference>
<dbReference type="OMA" id="WSVKEYL"/>
<evidence type="ECO:0000256" key="3">
    <source>
        <dbReference type="ARBA" id="ARBA00022927"/>
    </source>
</evidence>
<keyword evidence="2" id="KW-0813">Transport</keyword>
<accession>G0TRC7</accession>
<evidence type="ECO:0000313" key="4">
    <source>
        <dbReference type="EMBL" id="CCC46491.1"/>
    </source>
</evidence>
<dbReference type="Pfam" id="PF14938">
    <property type="entry name" value="SNAP"/>
    <property type="match status" value="1"/>
</dbReference>
<dbReference type="PANTHER" id="PTHR13768:SF8">
    <property type="entry name" value="ALPHA-SOLUBLE NSF ATTACHMENT PROTEIN"/>
    <property type="match status" value="1"/>
</dbReference>